<keyword evidence="2" id="KW-1185">Reference proteome</keyword>
<reference evidence="1 2" key="1">
    <citation type="journal article" date="2018" name="Nat. Ecol. Evol.">
        <title>Shark genomes provide insights into elasmobranch evolution and the origin of vertebrates.</title>
        <authorList>
            <person name="Hara Y"/>
            <person name="Yamaguchi K"/>
            <person name="Onimaru K"/>
            <person name="Kadota M"/>
            <person name="Koyanagi M"/>
            <person name="Keeley SD"/>
            <person name="Tatsumi K"/>
            <person name="Tanaka K"/>
            <person name="Motone F"/>
            <person name="Kageyama Y"/>
            <person name="Nozu R"/>
            <person name="Adachi N"/>
            <person name="Nishimura O"/>
            <person name="Nakagawa R"/>
            <person name="Tanegashima C"/>
            <person name="Kiyatake I"/>
            <person name="Matsumoto R"/>
            <person name="Murakumo K"/>
            <person name="Nishida K"/>
            <person name="Terakita A"/>
            <person name="Kuratani S"/>
            <person name="Sato K"/>
            <person name="Hyodo S Kuraku.S."/>
        </authorList>
    </citation>
    <scope>NUCLEOTIDE SEQUENCE [LARGE SCALE GENOMIC DNA]</scope>
</reference>
<accession>A0A401RF47</accession>
<gene>
    <name evidence="1" type="ORF">chiPu_0017343</name>
</gene>
<comment type="caution">
    <text evidence="1">The sequence shown here is derived from an EMBL/GenBank/DDBJ whole genome shotgun (WGS) entry which is preliminary data.</text>
</comment>
<name>A0A401RF47_CHIPU</name>
<sequence length="77" mass="8731">MLIVFRIPPRFRITAFNSLVFFLNQSNEEVRLWFASGGKGDSSPNLPTRFTPIIVRHSTGGRHFGKSGRQAFQHGEL</sequence>
<evidence type="ECO:0000313" key="2">
    <source>
        <dbReference type="Proteomes" id="UP000287033"/>
    </source>
</evidence>
<evidence type="ECO:0000313" key="1">
    <source>
        <dbReference type="EMBL" id="GCC16779.1"/>
    </source>
</evidence>
<proteinExistence type="predicted"/>
<dbReference type="Proteomes" id="UP000287033">
    <property type="component" value="Unassembled WGS sequence"/>
</dbReference>
<protein>
    <submittedName>
        <fullName evidence="1">Uncharacterized protein</fullName>
    </submittedName>
</protein>
<dbReference type="EMBL" id="BEZZ01001265">
    <property type="protein sequence ID" value="GCC16779.1"/>
    <property type="molecule type" value="Genomic_DNA"/>
</dbReference>
<dbReference type="AlphaFoldDB" id="A0A401RF47"/>
<organism evidence="1 2">
    <name type="scientific">Chiloscyllium punctatum</name>
    <name type="common">Brownbanded bambooshark</name>
    <name type="synonym">Hemiscyllium punctatum</name>
    <dbReference type="NCBI Taxonomy" id="137246"/>
    <lineage>
        <taxon>Eukaryota</taxon>
        <taxon>Metazoa</taxon>
        <taxon>Chordata</taxon>
        <taxon>Craniata</taxon>
        <taxon>Vertebrata</taxon>
        <taxon>Chondrichthyes</taxon>
        <taxon>Elasmobranchii</taxon>
        <taxon>Galeomorphii</taxon>
        <taxon>Galeoidea</taxon>
        <taxon>Orectolobiformes</taxon>
        <taxon>Hemiscylliidae</taxon>
        <taxon>Chiloscyllium</taxon>
    </lineage>
</organism>